<evidence type="ECO:0000313" key="1">
    <source>
        <dbReference type="EMBL" id="BAV39215.1"/>
    </source>
</evidence>
<reference evidence="1 2" key="1">
    <citation type="submission" date="2016-07" db="EMBL/GenBank/DDBJ databases">
        <title>Characterization of three bacteriophages infecting bacteria isolated from shrimp culture pond water.</title>
        <authorList>
            <person name="Khoa H.V."/>
        </authorList>
    </citation>
    <scope>NUCLEOTIDE SEQUENCE [LARGE SCALE GENOMIC DNA]</scope>
</reference>
<evidence type="ECO:0000313" key="2">
    <source>
        <dbReference type="Proteomes" id="UP000224877"/>
    </source>
</evidence>
<organism evidence="1 2">
    <name type="scientific">Tenacibaculum phage pT24</name>
    <dbReference type="NCBI Taxonomy" id="1880590"/>
    <lineage>
        <taxon>Viruses</taxon>
        <taxon>Duplodnaviria</taxon>
        <taxon>Heunggongvirae</taxon>
        <taxon>Uroviricota</taxon>
        <taxon>Caudoviricetes</taxon>
        <taxon>Kungbxnavirus</taxon>
        <taxon>Kungbxnavirus pT24</taxon>
    </lineage>
</organism>
<dbReference type="Proteomes" id="UP000224877">
    <property type="component" value="Segment"/>
</dbReference>
<proteinExistence type="predicted"/>
<accession>A0A1B4XWP7</accession>
<sequence>MKSIKSELLQLKNEGVKNVLLNGWEESIEYVISLDTSNLERLEKGSYNQNL</sequence>
<name>A0A1B4XWP7_9CAUD</name>
<keyword evidence="2" id="KW-1185">Reference proteome</keyword>
<dbReference type="EMBL" id="LC168164">
    <property type="protein sequence ID" value="BAV39215.1"/>
    <property type="molecule type" value="Genomic_DNA"/>
</dbReference>
<protein>
    <submittedName>
        <fullName evidence="1">Uncharacterized protein</fullName>
    </submittedName>
</protein>
<gene>
    <name evidence="1" type="ORF">BPT24_090</name>
</gene>